<keyword evidence="2" id="KW-0560">Oxidoreductase</keyword>
<keyword evidence="6" id="KW-1185">Reference proteome</keyword>
<dbReference type="PRINTS" id="PR00081">
    <property type="entry name" value="GDHRDH"/>
</dbReference>
<dbReference type="EMBL" id="JANYMP010000014">
    <property type="protein sequence ID" value="MCS7480672.1"/>
    <property type="molecule type" value="Genomic_DNA"/>
</dbReference>
<organism evidence="5 6">
    <name type="scientific">Umezawaea endophytica</name>
    <dbReference type="NCBI Taxonomy" id="1654476"/>
    <lineage>
        <taxon>Bacteria</taxon>
        <taxon>Bacillati</taxon>
        <taxon>Actinomycetota</taxon>
        <taxon>Actinomycetes</taxon>
        <taxon>Pseudonocardiales</taxon>
        <taxon>Pseudonocardiaceae</taxon>
        <taxon>Umezawaea</taxon>
    </lineage>
</organism>
<name>A0A9X2VQW9_9PSEU</name>
<dbReference type="PRINTS" id="PR00080">
    <property type="entry name" value="SDRFAMILY"/>
</dbReference>
<dbReference type="NCBIfam" id="NF004846">
    <property type="entry name" value="PRK06197.1"/>
    <property type="match status" value="1"/>
</dbReference>
<accession>A0A9X2VQW9</accession>
<dbReference type="RefSeq" id="WP_259626158.1">
    <property type="nucleotide sequence ID" value="NZ_JANYMP010000014.1"/>
</dbReference>
<dbReference type="PANTHER" id="PTHR24320:SF148">
    <property type="entry name" value="NAD(P)-BINDING ROSSMANN-FOLD SUPERFAMILY PROTEIN"/>
    <property type="match status" value="1"/>
</dbReference>
<dbReference type="Gene3D" id="3.40.50.720">
    <property type="entry name" value="NAD(P)-binding Rossmann-like Domain"/>
    <property type="match status" value="1"/>
</dbReference>
<dbReference type="PANTHER" id="PTHR24320">
    <property type="entry name" value="RETINOL DEHYDROGENASE"/>
    <property type="match status" value="1"/>
</dbReference>
<evidence type="ECO:0000256" key="2">
    <source>
        <dbReference type="ARBA" id="ARBA00023002"/>
    </source>
</evidence>
<comment type="caution">
    <text evidence="5">The sequence shown here is derived from an EMBL/GenBank/DDBJ whole genome shotgun (WGS) entry which is preliminary data.</text>
</comment>
<dbReference type="GO" id="GO:0016491">
    <property type="term" value="F:oxidoreductase activity"/>
    <property type="evidence" value="ECO:0007669"/>
    <property type="project" value="UniProtKB-KW"/>
</dbReference>
<evidence type="ECO:0000256" key="1">
    <source>
        <dbReference type="ARBA" id="ARBA00006484"/>
    </source>
</evidence>
<gene>
    <name evidence="5" type="ORF">NZH93_27775</name>
</gene>
<evidence type="ECO:0000313" key="5">
    <source>
        <dbReference type="EMBL" id="MCS7480672.1"/>
    </source>
</evidence>
<dbReference type="SUPFAM" id="SSF51735">
    <property type="entry name" value="NAD(P)-binding Rossmann-fold domains"/>
    <property type="match status" value="1"/>
</dbReference>
<proteinExistence type="inferred from homology"/>
<dbReference type="AlphaFoldDB" id="A0A9X2VQW9"/>
<dbReference type="Proteomes" id="UP001141259">
    <property type="component" value="Unassembled WGS sequence"/>
</dbReference>
<protein>
    <submittedName>
        <fullName evidence="5">Oxidoreductase</fullName>
    </submittedName>
</protein>
<evidence type="ECO:0000256" key="4">
    <source>
        <dbReference type="SAM" id="MobiDB-lite"/>
    </source>
</evidence>
<dbReference type="InterPro" id="IPR036291">
    <property type="entry name" value="NAD(P)-bd_dom_sf"/>
</dbReference>
<dbReference type="Pfam" id="PF00106">
    <property type="entry name" value="adh_short"/>
    <property type="match status" value="1"/>
</dbReference>
<evidence type="ECO:0000256" key="3">
    <source>
        <dbReference type="RuleBase" id="RU000363"/>
    </source>
</evidence>
<evidence type="ECO:0000313" key="6">
    <source>
        <dbReference type="Proteomes" id="UP001141259"/>
    </source>
</evidence>
<reference evidence="5" key="1">
    <citation type="submission" date="2022-08" db="EMBL/GenBank/DDBJ databases">
        <authorList>
            <person name="Tistechok S."/>
            <person name="Samborskyy M."/>
            <person name="Roman I."/>
        </authorList>
    </citation>
    <scope>NUCLEOTIDE SEQUENCE</scope>
    <source>
        <strain evidence="5">DSM 103496</strain>
    </source>
</reference>
<feature type="region of interest" description="Disordered" evidence="4">
    <location>
        <begin position="244"/>
        <end position="268"/>
    </location>
</feature>
<dbReference type="InterPro" id="IPR002347">
    <property type="entry name" value="SDR_fam"/>
</dbReference>
<sequence>MGAKWTNADIPDQTGRTVVITGATSGIGLITARELAGAGARVVLAVRDPAKGRAVAATLPGRTEVRELDVSRLRSVREFAEAWRGRIDVLVNNAGIMQVPEARTEDGFELQTATNFLGPFALTTLLLPHVTDRVVTVSSQLHRISRIDLTDLAWASRKYDDLRTYADSKLAVLLFTLELQRRLAEAGSPVRSLAAHPGIATTNLVAHRGRSATPFSFLLNDPEHGALPTLFAATQDVPGGSYVGPDGVGGVKGHPKIGTPSRRARDPRLARELWDVASRLTTADTATRAPQSGK</sequence>
<comment type="similarity">
    <text evidence="1 3">Belongs to the short-chain dehydrogenases/reductases (SDR) family.</text>
</comment>